<dbReference type="AlphaFoldDB" id="W4K0I0"/>
<dbReference type="Proteomes" id="UP000030671">
    <property type="component" value="Unassembled WGS sequence"/>
</dbReference>
<gene>
    <name evidence="2" type="ORF">HETIRDRAFT_104579</name>
</gene>
<dbReference type="GeneID" id="20666012"/>
<dbReference type="RefSeq" id="XP_009549561.1">
    <property type="nucleotide sequence ID" value="XM_009551266.1"/>
</dbReference>
<evidence type="ECO:0000313" key="3">
    <source>
        <dbReference type="Proteomes" id="UP000030671"/>
    </source>
</evidence>
<organism evidence="2 3">
    <name type="scientific">Heterobasidion irregulare (strain TC 32-1)</name>
    <dbReference type="NCBI Taxonomy" id="747525"/>
    <lineage>
        <taxon>Eukaryota</taxon>
        <taxon>Fungi</taxon>
        <taxon>Dikarya</taxon>
        <taxon>Basidiomycota</taxon>
        <taxon>Agaricomycotina</taxon>
        <taxon>Agaricomycetes</taxon>
        <taxon>Russulales</taxon>
        <taxon>Bondarzewiaceae</taxon>
        <taxon>Heterobasidion</taxon>
        <taxon>Heterobasidion annosum species complex</taxon>
    </lineage>
</organism>
<evidence type="ECO:0000313" key="2">
    <source>
        <dbReference type="EMBL" id="ETW79318.1"/>
    </source>
</evidence>
<evidence type="ECO:0000256" key="1">
    <source>
        <dbReference type="SAM" id="MobiDB-lite"/>
    </source>
</evidence>
<dbReference type="KEGG" id="hir:HETIRDRAFT_104579"/>
<dbReference type="EMBL" id="KI925461">
    <property type="protein sequence ID" value="ETW79318.1"/>
    <property type="molecule type" value="Genomic_DNA"/>
</dbReference>
<feature type="region of interest" description="Disordered" evidence="1">
    <location>
        <begin position="1"/>
        <end position="52"/>
    </location>
</feature>
<reference evidence="2 3" key="1">
    <citation type="journal article" date="2012" name="New Phytol.">
        <title>Insight into trade-off between wood decay and parasitism from the genome of a fungal forest pathogen.</title>
        <authorList>
            <person name="Olson A."/>
            <person name="Aerts A."/>
            <person name="Asiegbu F."/>
            <person name="Belbahri L."/>
            <person name="Bouzid O."/>
            <person name="Broberg A."/>
            <person name="Canback B."/>
            <person name="Coutinho P.M."/>
            <person name="Cullen D."/>
            <person name="Dalman K."/>
            <person name="Deflorio G."/>
            <person name="van Diepen L.T."/>
            <person name="Dunand C."/>
            <person name="Duplessis S."/>
            <person name="Durling M."/>
            <person name="Gonthier P."/>
            <person name="Grimwood J."/>
            <person name="Fossdal C.G."/>
            <person name="Hansson D."/>
            <person name="Henrissat B."/>
            <person name="Hietala A."/>
            <person name="Himmelstrand K."/>
            <person name="Hoffmeister D."/>
            <person name="Hogberg N."/>
            <person name="James T.Y."/>
            <person name="Karlsson M."/>
            <person name="Kohler A."/>
            <person name="Kues U."/>
            <person name="Lee Y.H."/>
            <person name="Lin Y.C."/>
            <person name="Lind M."/>
            <person name="Lindquist E."/>
            <person name="Lombard V."/>
            <person name="Lucas S."/>
            <person name="Lunden K."/>
            <person name="Morin E."/>
            <person name="Murat C."/>
            <person name="Park J."/>
            <person name="Raffaello T."/>
            <person name="Rouze P."/>
            <person name="Salamov A."/>
            <person name="Schmutz J."/>
            <person name="Solheim H."/>
            <person name="Stahlberg J."/>
            <person name="Velez H."/>
            <person name="de Vries R.P."/>
            <person name="Wiebenga A."/>
            <person name="Woodward S."/>
            <person name="Yakovlev I."/>
            <person name="Garbelotto M."/>
            <person name="Martin F."/>
            <person name="Grigoriev I.V."/>
            <person name="Stenlid J."/>
        </authorList>
    </citation>
    <scope>NUCLEOTIDE SEQUENCE [LARGE SCALE GENOMIC DNA]</scope>
    <source>
        <strain evidence="2 3">TC 32-1</strain>
    </source>
</reference>
<protein>
    <submittedName>
        <fullName evidence="2">Uncharacterized protein</fullName>
    </submittedName>
</protein>
<dbReference type="InParanoid" id="W4K0I0"/>
<proteinExistence type="predicted"/>
<accession>W4K0I0</accession>
<name>W4K0I0_HETIT</name>
<dbReference type="HOGENOM" id="CLU_1927897_0_0_1"/>
<keyword evidence="3" id="KW-1185">Reference proteome</keyword>
<sequence>MEGVESSAFALGGVVLRRDQERDGTTSTMKRTREMVGWSSRSEQIENKDGSSLADLAQRNGISRTSHLSSYGGYAQARILTHQADRPATYEPDDCSRWRMWNCMRDDDEDSVQRLPQPAPAMLQYNAAPVA</sequence>